<evidence type="ECO:0000313" key="3">
    <source>
        <dbReference type="Proteomes" id="UP000270649"/>
    </source>
</evidence>
<dbReference type="SUPFAM" id="SSF46785">
    <property type="entry name" value="Winged helix' DNA-binding domain"/>
    <property type="match status" value="1"/>
</dbReference>
<feature type="domain" description="Transcription regulator PadR N-terminal" evidence="1">
    <location>
        <begin position="15"/>
        <end position="86"/>
    </location>
</feature>
<dbReference type="PANTHER" id="PTHR33169">
    <property type="entry name" value="PADR-FAMILY TRANSCRIPTIONAL REGULATOR"/>
    <property type="match status" value="1"/>
</dbReference>
<name>A0A3M0FUZ8_9CORY</name>
<dbReference type="EMBL" id="REGC01000026">
    <property type="protein sequence ID" value="RMB56481.1"/>
    <property type="molecule type" value="Genomic_DNA"/>
</dbReference>
<dbReference type="Pfam" id="PF03551">
    <property type="entry name" value="PadR"/>
    <property type="match status" value="1"/>
</dbReference>
<evidence type="ECO:0000313" key="2">
    <source>
        <dbReference type="EMBL" id="RMB56481.1"/>
    </source>
</evidence>
<dbReference type="PROSITE" id="PS51257">
    <property type="entry name" value="PROKAR_LIPOPROTEIN"/>
    <property type="match status" value="1"/>
</dbReference>
<dbReference type="RefSeq" id="WP_121928283.1">
    <property type="nucleotide sequence ID" value="NZ_JAACBT010000047.1"/>
</dbReference>
<comment type="caution">
    <text evidence="2">The sequence shown here is derived from an EMBL/GenBank/DDBJ whole genome shotgun (WGS) entry which is preliminary data.</text>
</comment>
<evidence type="ECO:0000259" key="1">
    <source>
        <dbReference type="Pfam" id="PF03551"/>
    </source>
</evidence>
<dbReference type="InterPro" id="IPR052509">
    <property type="entry name" value="Metal_resp_DNA-bind_regulator"/>
</dbReference>
<dbReference type="InterPro" id="IPR005149">
    <property type="entry name" value="Tscrpt_reg_PadR_N"/>
</dbReference>
<dbReference type="AlphaFoldDB" id="A0A3M0FUZ8"/>
<sequence length="102" mass="11389">MWKFDAASSLLPVTILACISTSPAHGYEVRRRLGEKGIGEFKGGTIYPLLKRLEEAELLGFKWDTSGKGAARKVYSLTKLGKDTLHSELENLEHLISLMREI</sequence>
<reference evidence="2 3" key="1">
    <citation type="submission" date="2018-10" db="EMBL/GenBank/DDBJ databases">
        <title>Corynebacterium macginleyi genome sequencing and assembly of the type strain and two clinical samples.</title>
        <authorList>
            <person name="Bernier A.-M."/>
            <person name="Bernard K."/>
        </authorList>
    </citation>
    <scope>NUCLEOTIDE SEQUENCE [LARGE SCALE GENOMIC DNA]</scope>
    <source>
        <strain evidence="2 3">NML 120205</strain>
    </source>
</reference>
<accession>A0A3M0FUZ8</accession>
<dbReference type="PANTHER" id="PTHR33169:SF14">
    <property type="entry name" value="TRANSCRIPTIONAL REGULATOR RV3488"/>
    <property type="match status" value="1"/>
</dbReference>
<dbReference type="InterPro" id="IPR036388">
    <property type="entry name" value="WH-like_DNA-bd_sf"/>
</dbReference>
<dbReference type="Gene3D" id="1.10.10.10">
    <property type="entry name" value="Winged helix-like DNA-binding domain superfamily/Winged helix DNA-binding domain"/>
    <property type="match status" value="1"/>
</dbReference>
<dbReference type="Proteomes" id="UP000270649">
    <property type="component" value="Unassembled WGS sequence"/>
</dbReference>
<dbReference type="InterPro" id="IPR036390">
    <property type="entry name" value="WH_DNA-bd_sf"/>
</dbReference>
<protein>
    <submittedName>
        <fullName evidence="2">PadR family transcriptional regulator</fullName>
    </submittedName>
</protein>
<organism evidence="2 3">
    <name type="scientific">Corynebacterium macginleyi</name>
    <dbReference type="NCBI Taxonomy" id="38290"/>
    <lineage>
        <taxon>Bacteria</taxon>
        <taxon>Bacillati</taxon>
        <taxon>Actinomycetota</taxon>
        <taxon>Actinomycetes</taxon>
        <taxon>Mycobacteriales</taxon>
        <taxon>Corynebacteriaceae</taxon>
        <taxon>Corynebacterium</taxon>
    </lineage>
</organism>
<gene>
    <name evidence="2" type="ORF">D9543_11165</name>
</gene>
<proteinExistence type="predicted"/>